<dbReference type="EMBL" id="GBRH01220114">
    <property type="protein sequence ID" value="JAD77781.1"/>
    <property type="molecule type" value="Transcribed_RNA"/>
</dbReference>
<name>A0A0A9CQA4_ARUDO</name>
<protein>
    <submittedName>
        <fullName evidence="1">Uncharacterized protein</fullName>
    </submittedName>
</protein>
<sequence length="87" mass="10077">MLSHSSVDLQTSRTSCAPLLFVMYFCKKMIYHILFLHPSSTISLVEVCVQLNIFVIYGFPYFHGESDSIFLFLARSTQMFRGYNFCS</sequence>
<evidence type="ECO:0000313" key="1">
    <source>
        <dbReference type="EMBL" id="JAD77781.1"/>
    </source>
</evidence>
<dbReference type="AlphaFoldDB" id="A0A0A9CQA4"/>
<reference evidence="1" key="2">
    <citation type="journal article" date="2015" name="Data Brief">
        <title>Shoot transcriptome of the giant reed, Arundo donax.</title>
        <authorList>
            <person name="Barrero R.A."/>
            <person name="Guerrero F.D."/>
            <person name="Moolhuijzen P."/>
            <person name="Goolsby J.A."/>
            <person name="Tidwell J."/>
            <person name="Bellgard S.E."/>
            <person name="Bellgard M.I."/>
        </authorList>
    </citation>
    <scope>NUCLEOTIDE SEQUENCE</scope>
    <source>
        <tissue evidence="1">Shoot tissue taken approximately 20 cm above the soil surface</tissue>
    </source>
</reference>
<organism evidence="1">
    <name type="scientific">Arundo donax</name>
    <name type="common">Giant reed</name>
    <name type="synonym">Donax arundinaceus</name>
    <dbReference type="NCBI Taxonomy" id="35708"/>
    <lineage>
        <taxon>Eukaryota</taxon>
        <taxon>Viridiplantae</taxon>
        <taxon>Streptophyta</taxon>
        <taxon>Embryophyta</taxon>
        <taxon>Tracheophyta</taxon>
        <taxon>Spermatophyta</taxon>
        <taxon>Magnoliopsida</taxon>
        <taxon>Liliopsida</taxon>
        <taxon>Poales</taxon>
        <taxon>Poaceae</taxon>
        <taxon>PACMAD clade</taxon>
        <taxon>Arundinoideae</taxon>
        <taxon>Arundineae</taxon>
        <taxon>Arundo</taxon>
    </lineage>
</organism>
<reference evidence="1" key="1">
    <citation type="submission" date="2014-09" db="EMBL/GenBank/DDBJ databases">
        <authorList>
            <person name="Magalhaes I.L.F."/>
            <person name="Oliveira U."/>
            <person name="Santos F.R."/>
            <person name="Vidigal T.H.D.A."/>
            <person name="Brescovit A.D."/>
            <person name="Santos A.J."/>
        </authorList>
    </citation>
    <scope>NUCLEOTIDE SEQUENCE</scope>
    <source>
        <tissue evidence="1">Shoot tissue taken approximately 20 cm above the soil surface</tissue>
    </source>
</reference>
<accession>A0A0A9CQA4</accession>
<proteinExistence type="predicted"/>